<dbReference type="InterPro" id="IPR056021">
    <property type="entry name" value="DUF7600"/>
</dbReference>
<sequence>MSPRIFSCPICGWIIYDGEGSVSWMNQFRGLYSCADGIVLTGVGLYTDPGRGAFIAPSDPTARWDDPDYTNPDEDQFGAMKQCEINGRHGFVFHDACWSLLERAFHPAPVLHKRIFEVCDSLPFVMAGDSMNWGHDYGGLAILMDSTHFFPWEERFADREFPDGWFNTPFSADPITVSEVDEILTESPTCTPPSSKDILLTGSVAVLSGNDPFNSLPAELCSAIAAYLPTRDVLNARCASRSFWHVFNSQQFWASRFRGNSDRSWLFESQDHKYAVRDWRWLYRRTVDGRIGQALRNRKRIWNLIQNLAIILELCWNELPSELSPLWQPFPPEENRTWLIVGGSLRDELPNFTQLQYDCRRHRTQQVAIPENISKISASISRVGNLRYIAGISLTTTTGEVVRLGYRDPSERSVQLSGDLAGFNLAVGSGGIHALQCIDRGTREPTAWLGYPDGAPRTERLAVGTRIIALEVGFDGFRMVRIAVAPQQSQISRAPWNDDNKLRCSAIWYPDVPPLSLDLNEDFFLPLQNYTWGFRPLFWSCFGGPGGIHLAHLTKISAGLWSGLIRLDFSFDREVPAECQSFGRHEDSEYGEGVEFPIDGPGGELIDAVEIWQRYPLEDDDADEWFLQEGELAWLKIRTNRGRTWEFGKKKLNRQSHSIVKREIVAAPGTVITGFFGAQVRSARSPLLTFKGKKLTIPAV</sequence>
<dbReference type="InterPro" id="IPR001810">
    <property type="entry name" value="F-box_dom"/>
</dbReference>
<dbReference type="Proteomes" id="UP001303647">
    <property type="component" value="Unassembled WGS sequence"/>
</dbReference>
<comment type="caution">
    <text evidence="2">The sequence shown here is derived from an EMBL/GenBank/DDBJ whole genome shotgun (WGS) entry which is preliminary data.</text>
</comment>
<dbReference type="AlphaFoldDB" id="A0AAN7CM84"/>
<evidence type="ECO:0000313" key="3">
    <source>
        <dbReference type="Proteomes" id="UP001303647"/>
    </source>
</evidence>
<accession>A0AAN7CM84</accession>
<reference evidence="2" key="1">
    <citation type="journal article" date="2023" name="Mol. Phylogenet. Evol.">
        <title>Genome-scale phylogeny and comparative genomics of the fungal order Sordariales.</title>
        <authorList>
            <person name="Hensen N."/>
            <person name="Bonometti L."/>
            <person name="Westerberg I."/>
            <person name="Brannstrom I.O."/>
            <person name="Guillou S."/>
            <person name="Cros-Aarteil S."/>
            <person name="Calhoun S."/>
            <person name="Haridas S."/>
            <person name="Kuo A."/>
            <person name="Mondo S."/>
            <person name="Pangilinan J."/>
            <person name="Riley R."/>
            <person name="LaButti K."/>
            <person name="Andreopoulos B."/>
            <person name="Lipzen A."/>
            <person name="Chen C."/>
            <person name="Yan M."/>
            <person name="Daum C."/>
            <person name="Ng V."/>
            <person name="Clum A."/>
            <person name="Steindorff A."/>
            <person name="Ohm R.A."/>
            <person name="Martin F."/>
            <person name="Silar P."/>
            <person name="Natvig D.O."/>
            <person name="Lalanne C."/>
            <person name="Gautier V."/>
            <person name="Ament-Velasquez S.L."/>
            <person name="Kruys A."/>
            <person name="Hutchinson M.I."/>
            <person name="Powell A.J."/>
            <person name="Barry K."/>
            <person name="Miller A.N."/>
            <person name="Grigoriev I.V."/>
            <person name="Debuchy R."/>
            <person name="Gladieux P."/>
            <person name="Hiltunen Thoren M."/>
            <person name="Johannesson H."/>
        </authorList>
    </citation>
    <scope>NUCLEOTIDE SEQUENCE</scope>
    <source>
        <strain evidence="2">CBS 359.72</strain>
    </source>
</reference>
<dbReference type="InterPro" id="IPR036404">
    <property type="entry name" value="Jacalin-like_lectin_dom_sf"/>
</dbReference>
<organism evidence="2 3">
    <name type="scientific">Corynascus novoguineensis</name>
    <dbReference type="NCBI Taxonomy" id="1126955"/>
    <lineage>
        <taxon>Eukaryota</taxon>
        <taxon>Fungi</taxon>
        <taxon>Dikarya</taxon>
        <taxon>Ascomycota</taxon>
        <taxon>Pezizomycotina</taxon>
        <taxon>Sordariomycetes</taxon>
        <taxon>Sordariomycetidae</taxon>
        <taxon>Sordariales</taxon>
        <taxon>Chaetomiaceae</taxon>
        <taxon>Corynascus</taxon>
    </lineage>
</organism>
<dbReference type="SUPFAM" id="SSF81383">
    <property type="entry name" value="F-box domain"/>
    <property type="match status" value="1"/>
</dbReference>
<proteinExistence type="predicted"/>
<gene>
    <name evidence="2" type="ORF">C7999DRAFT_17857</name>
</gene>
<dbReference type="Pfam" id="PF24539">
    <property type="entry name" value="DUF7600"/>
    <property type="match status" value="1"/>
</dbReference>
<evidence type="ECO:0000313" key="2">
    <source>
        <dbReference type="EMBL" id="KAK4243852.1"/>
    </source>
</evidence>
<dbReference type="Gene3D" id="1.20.1280.50">
    <property type="match status" value="1"/>
</dbReference>
<feature type="domain" description="F-box" evidence="1">
    <location>
        <begin position="210"/>
        <end position="256"/>
    </location>
</feature>
<dbReference type="InterPro" id="IPR036047">
    <property type="entry name" value="F-box-like_dom_sf"/>
</dbReference>
<evidence type="ECO:0000259" key="1">
    <source>
        <dbReference type="PROSITE" id="PS50181"/>
    </source>
</evidence>
<keyword evidence="3" id="KW-1185">Reference proteome</keyword>
<dbReference type="PROSITE" id="PS50181">
    <property type="entry name" value="FBOX"/>
    <property type="match status" value="1"/>
</dbReference>
<name>A0AAN7CM84_9PEZI</name>
<dbReference type="EMBL" id="MU857776">
    <property type="protein sequence ID" value="KAK4243852.1"/>
    <property type="molecule type" value="Genomic_DNA"/>
</dbReference>
<protein>
    <recommendedName>
        <fullName evidence="1">F-box domain-containing protein</fullName>
    </recommendedName>
</protein>
<reference evidence="2" key="2">
    <citation type="submission" date="2023-05" db="EMBL/GenBank/DDBJ databases">
        <authorList>
            <consortium name="Lawrence Berkeley National Laboratory"/>
            <person name="Steindorff A."/>
            <person name="Hensen N."/>
            <person name="Bonometti L."/>
            <person name="Westerberg I."/>
            <person name="Brannstrom I.O."/>
            <person name="Guillou S."/>
            <person name="Cros-Aarteil S."/>
            <person name="Calhoun S."/>
            <person name="Haridas S."/>
            <person name="Kuo A."/>
            <person name="Mondo S."/>
            <person name="Pangilinan J."/>
            <person name="Riley R."/>
            <person name="Labutti K."/>
            <person name="Andreopoulos B."/>
            <person name="Lipzen A."/>
            <person name="Chen C."/>
            <person name="Yanf M."/>
            <person name="Daum C."/>
            <person name="Ng V."/>
            <person name="Clum A."/>
            <person name="Ohm R."/>
            <person name="Martin F."/>
            <person name="Silar P."/>
            <person name="Natvig D."/>
            <person name="Lalanne C."/>
            <person name="Gautier V."/>
            <person name="Ament-Velasquez S.L."/>
            <person name="Kruys A."/>
            <person name="Hutchinson M.I."/>
            <person name="Powell A.J."/>
            <person name="Barry K."/>
            <person name="Miller A.N."/>
            <person name="Grigoriev I.V."/>
            <person name="Debuchy R."/>
            <person name="Gladieux P."/>
            <person name="Thoren M.H."/>
            <person name="Johannesson H."/>
        </authorList>
    </citation>
    <scope>NUCLEOTIDE SEQUENCE</scope>
    <source>
        <strain evidence="2">CBS 359.72</strain>
    </source>
</reference>
<dbReference type="SUPFAM" id="SSF51101">
    <property type="entry name" value="Mannose-binding lectins"/>
    <property type="match status" value="1"/>
</dbReference>
<dbReference type="Pfam" id="PF12937">
    <property type="entry name" value="F-box-like"/>
    <property type="match status" value="1"/>
</dbReference>